<evidence type="ECO:0000313" key="4">
    <source>
        <dbReference type="EMBL" id="ADP78781.1"/>
    </source>
</evidence>
<feature type="transmembrane region" description="Helical" evidence="2">
    <location>
        <begin position="341"/>
        <end position="359"/>
    </location>
</feature>
<feature type="transmembrane region" description="Helical" evidence="2">
    <location>
        <begin position="133"/>
        <end position="150"/>
    </location>
</feature>
<keyword evidence="2" id="KW-0812">Transmembrane</keyword>
<dbReference type="Proteomes" id="UP000002484">
    <property type="component" value="Chromosome"/>
</dbReference>
<evidence type="ECO:0000259" key="3">
    <source>
        <dbReference type="Pfam" id="PF07786"/>
    </source>
</evidence>
<dbReference type="RefSeq" id="WP_013421903.1">
    <property type="nucleotide sequence ID" value="NC_014666.1"/>
</dbReference>
<protein>
    <recommendedName>
        <fullName evidence="3">Heparan-alpha-glucosaminide N-acetyltransferase catalytic domain-containing protein</fullName>
    </recommendedName>
</protein>
<evidence type="ECO:0000313" key="5">
    <source>
        <dbReference type="Proteomes" id="UP000002484"/>
    </source>
</evidence>
<feature type="transmembrane region" description="Helical" evidence="2">
    <location>
        <begin position="179"/>
        <end position="196"/>
    </location>
</feature>
<gene>
    <name evidence="4" type="ordered locus">FraEuI1c_0703</name>
</gene>
<dbReference type="KEGG" id="fri:FraEuI1c_0703"/>
<feature type="transmembrane region" description="Helical" evidence="2">
    <location>
        <begin position="406"/>
        <end position="423"/>
    </location>
</feature>
<dbReference type="AlphaFoldDB" id="E3ITM4"/>
<sequence>MPDMPELPAPASGEPHFPGVLPLPRTSPPDCPPSAVVRQRDSPAIRSAASPSPGSPTVVWVTRPRPGRIVGVDAARGAALLGMAATHVLPDFDSQGHLTWAFRIAAGRSAAAFAVLAGVALALVAARTPRPHLATLVRALCIGLVGLVLGETRTPLAVILVYYAVFFLLVLPLLRAPRWALAVVAAVTLAGEPWLSQLVRPHLPAPITANPSFGTLATAPGRLVLTLLLTGYYPALAWVGYLAVGMLVGRLDLRSARTAGWLLVGGAATAVAAKTLSWFLLGPLGGRSAILATNAVLPGIGPVGPEQASRLLAAGLYGSTPTQSWWWLAVSSPHATTPLDLAHTTGTAIALLGLALLVARLGADGRLGRILLWPLAAVGSMTLTWYTLHAALLATDALPDDPNRSYVLQVVVALVLASAWRATRRRGPLEAAVAAAARAATRRGAVATE</sequence>
<organism evidence="4 5">
    <name type="scientific">Pseudofrankia inefficax (strain DSM 45817 / CECT 9037 / DDB 130130 / EuI1c)</name>
    <name type="common">Frankia inefficax</name>
    <dbReference type="NCBI Taxonomy" id="298654"/>
    <lineage>
        <taxon>Bacteria</taxon>
        <taxon>Bacillati</taxon>
        <taxon>Actinomycetota</taxon>
        <taxon>Actinomycetes</taxon>
        <taxon>Frankiales</taxon>
        <taxon>Frankiaceae</taxon>
        <taxon>Pseudofrankia</taxon>
    </lineage>
</organism>
<feature type="transmembrane region" description="Helical" evidence="2">
    <location>
        <begin position="371"/>
        <end position="394"/>
    </location>
</feature>
<feature type="transmembrane region" description="Helical" evidence="2">
    <location>
        <begin position="231"/>
        <end position="249"/>
    </location>
</feature>
<feature type="transmembrane region" description="Helical" evidence="2">
    <location>
        <begin position="156"/>
        <end position="174"/>
    </location>
</feature>
<reference evidence="4 5" key="1">
    <citation type="submission" date="2010-10" db="EMBL/GenBank/DDBJ databases">
        <title>Complete sequence of Frankia sp. EuI1c.</title>
        <authorList>
            <consortium name="US DOE Joint Genome Institute"/>
            <person name="Lucas S."/>
            <person name="Copeland A."/>
            <person name="Lapidus A."/>
            <person name="Cheng J.-F."/>
            <person name="Bruce D."/>
            <person name="Goodwin L."/>
            <person name="Pitluck S."/>
            <person name="Chertkov O."/>
            <person name="Detter J.C."/>
            <person name="Han C."/>
            <person name="Tapia R."/>
            <person name="Land M."/>
            <person name="Hauser L."/>
            <person name="Jeffries C."/>
            <person name="Kyrpides N."/>
            <person name="Ivanova N."/>
            <person name="Mikhailova N."/>
            <person name="Beauchemin N."/>
            <person name="Sen A."/>
            <person name="Sur S.A."/>
            <person name="Gtari M."/>
            <person name="Wall L."/>
            <person name="Tisa L."/>
            <person name="Woyke T."/>
        </authorList>
    </citation>
    <scope>NUCLEOTIDE SEQUENCE [LARGE SCALE GENOMIC DNA]</scope>
    <source>
        <strain evidence="5">DSM 45817 / CECT 9037 / EuI1c</strain>
    </source>
</reference>
<dbReference type="eggNOG" id="COG3503">
    <property type="taxonomic scope" value="Bacteria"/>
</dbReference>
<dbReference type="InterPro" id="IPR012429">
    <property type="entry name" value="HGSNAT_cat"/>
</dbReference>
<keyword evidence="2" id="KW-0472">Membrane</keyword>
<feature type="transmembrane region" description="Helical" evidence="2">
    <location>
        <begin position="261"/>
        <end position="281"/>
    </location>
</feature>
<keyword evidence="5" id="KW-1185">Reference proteome</keyword>
<feature type="domain" description="Heparan-alpha-glucosaminide N-acetyltransferase catalytic" evidence="3">
    <location>
        <begin position="68"/>
        <end position="255"/>
    </location>
</feature>
<dbReference type="InParanoid" id="E3ITM4"/>
<feature type="compositionally biased region" description="Low complexity" evidence="1">
    <location>
        <begin position="44"/>
        <end position="56"/>
    </location>
</feature>
<accession>E3ITM4</accession>
<dbReference type="EMBL" id="CP002299">
    <property type="protein sequence ID" value="ADP78781.1"/>
    <property type="molecule type" value="Genomic_DNA"/>
</dbReference>
<proteinExistence type="predicted"/>
<evidence type="ECO:0000256" key="2">
    <source>
        <dbReference type="SAM" id="Phobius"/>
    </source>
</evidence>
<dbReference type="HOGENOM" id="CLU_036065_1_0_11"/>
<dbReference type="STRING" id="298654.FraEuI1c_0703"/>
<keyword evidence="2" id="KW-1133">Transmembrane helix</keyword>
<dbReference type="Pfam" id="PF07786">
    <property type="entry name" value="HGSNAT_cat"/>
    <property type="match status" value="1"/>
</dbReference>
<feature type="region of interest" description="Disordered" evidence="1">
    <location>
        <begin position="1"/>
        <end position="57"/>
    </location>
</feature>
<evidence type="ECO:0000256" key="1">
    <source>
        <dbReference type="SAM" id="MobiDB-lite"/>
    </source>
</evidence>
<feature type="transmembrane region" description="Helical" evidence="2">
    <location>
        <begin position="100"/>
        <end position="126"/>
    </location>
</feature>
<name>E3ITM4_PSEI1</name>